<dbReference type="WBParaSite" id="PSAMB.scaffold5519size11504.g26794.t1">
    <property type="protein sequence ID" value="PSAMB.scaffold5519size11504.g26794.t1"/>
    <property type="gene ID" value="PSAMB.scaffold5519size11504.g26794"/>
</dbReference>
<name>A0A914WWL9_9BILA</name>
<evidence type="ECO:0000313" key="2">
    <source>
        <dbReference type="WBParaSite" id="PSAMB.scaffold5519size11504.g26794.t1"/>
    </source>
</evidence>
<accession>A0A914WWL9</accession>
<dbReference type="Proteomes" id="UP000887566">
    <property type="component" value="Unplaced"/>
</dbReference>
<evidence type="ECO:0000313" key="1">
    <source>
        <dbReference type="Proteomes" id="UP000887566"/>
    </source>
</evidence>
<dbReference type="AlphaFoldDB" id="A0A914WWL9"/>
<protein>
    <submittedName>
        <fullName evidence="2">Uncharacterized protein</fullName>
    </submittedName>
</protein>
<reference evidence="2" key="1">
    <citation type="submission" date="2022-11" db="UniProtKB">
        <authorList>
            <consortium name="WormBaseParasite"/>
        </authorList>
    </citation>
    <scope>IDENTIFICATION</scope>
</reference>
<sequence>MSSIPMELEQILFGTMGINSSNEPIRMEDVHEIAEKLCENPNYYIYYGDPQPLYGLQLPCQIKITNKNGVETKEASKEET</sequence>
<proteinExistence type="predicted"/>
<keyword evidence="1" id="KW-1185">Reference proteome</keyword>
<organism evidence="1 2">
    <name type="scientific">Plectus sambesii</name>
    <dbReference type="NCBI Taxonomy" id="2011161"/>
    <lineage>
        <taxon>Eukaryota</taxon>
        <taxon>Metazoa</taxon>
        <taxon>Ecdysozoa</taxon>
        <taxon>Nematoda</taxon>
        <taxon>Chromadorea</taxon>
        <taxon>Plectida</taxon>
        <taxon>Plectina</taxon>
        <taxon>Plectoidea</taxon>
        <taxon>Plectidae</taxon>
        <taxon>Plectus</taxon>
    </lineage>
</organism>